<dbReference type="OrthoDB" id="1607513at2759"/>
<evidence type="ECO:0000313" key="3">
    <source>
        <dbReference type="Proteomes" id="UP000792457"/>
    </source>
</evidence>
<dbReference type="Pfam" id="PF05699">
    <property type="entry name" value="Dimer_Tnp_hAT"/>
    <property type="match status" value="1"/>
</dbReference>
<evidence type="ECO:0000313" key="2">
    <source>
        <dbReference type="EMBL" id="KAG8235477.1"/>
    </source>
</evidence>
<keyword evidence="3" id="KW-1185">Reference proteome</keyword>
<dbReference type="PANTHER" id="PTHR47611:SF3">
    <property type="entry name" value="HAT C-TERMINAL DIMERISATION DOMAIN-CONTAINING PROTEIN"/>
    <property type="match status" value="1"/>
</dbReference>
<reference evidence="2" key="1">
    <citation type="submission" date="2013-04" db="EMBL/GenBank/DDBJ databases">
        <authorList>
            <person name="Qu J."/>
            <person name="Murali S.C."/>
            <person name="Bandaranaike D."/>
            <person name="Bellair M."/>
            <person name="Blankenburg K."/>
            <person name="Chao H."/>
            <person name="Dinh H."/>
            <person name="Doddapaneni H."/>
            <person name="Downs B."/>
            <person name="Dugan-Rocha S."/>
            <person name="Elkadiri S."/>
            <person name="Gnanaolivu R.D."/>
            <person name="Hernandez B."/>
            <person name="Javaid M."/>
            <person name="Jayaseelan J.C."/>
            <person name="Lee S."/>
            <person name="Li M."/>
            <person name="Ming W."/>
            <person name="Munidasa M."/>
            <person name="Muniz J."/>
            <person name="Nguyen L."/>
            <person name="Ongeri F."/>
            <person name="Osuji N."/>
            <person name="Pu L.-L."/>
            <person name="Puazo M."/>
            <person name="Qu C."/>
            <person name="Quiroz J."/>
            <person name="Raj R."/>
            <person name="Weissenberger G."/>
            <person name="Xin Y."/>
            <person name="Zou X."/>
            <person name="Han Y."/>
            <person name="Richards S."/>
            <person name="Worley K."/>
            <person name="Muzny D."/>
            <person name="Gibbs R."/>
        </authorList>
    </citation>
    <scope>NUCLEOTIDE SEQUENCE</scope>
    <source>
        <strain evidence="2">Sampled in the wild</strain>
    </source>
</reference>
<dbReference type="SUPFAM" id="SSF53098">
    <property type="entry name" value="Ribonuclease H-like"/>
    <property type="match status" value="1"/>
</dbReference>
<proteinExistence type="predicted"/>
<sequence>MLARVLEVKHSLISLIAIEYPALENLTSDEMYLMSNCCKILEVFKDVTEVISTYERWKERIFSKIGDSRQQDVLLSPTTSNAVIEGEKSKIWENFDSFVADVQQNQEVRSGGSVQVNKYVDEPLFSRNSDPLKWWGARKSFYPDLCDLARRALCIVASSVPGERIFLKAGQIVTDRHNKHARKKVSQILFLNSNM</sequence>
<comment type="caution">
    <text evidence="2">The sequence shown here is derived from an EMBL/GenBank/DDBJ whole genome shotgun (WGS) entry which is preliminary data.</text>
</comment>
<dbReference type="GO" id="GO:0046983">
    <property type="term" value="F:protein dimerization activity"/>
    <property type="evidence" value="ECO:0007669"/>
    <property type="project" value="InterPro"/>
</dbReference>
<reference evidence="2" key="2">
    <citation type="submission" date="2017-10" db="EMBL/GenBank/DDBJ databases">
        <title>Ladona fulva Genome sequencing and assembly.</title>
        <authorList>
            <person name="Murali S."/>
            <person name="Richards S."/>
            <person name="Bandaranaike D."/>
            <person name="Bellair M."/>
            <person name="Blankenburg K."/>
            <person name="Chao H."/>
            <person name="Dinh H."/>
            <person name="Doddapaneni H."/>
            <person name="Dugan-Rocha S."/>
            <person name="Elkadiri S."/>
            <person name="Gnanaolivu R."/>
            <person name="Hernandez B."/>
            <person name="Skinner E."/>
            <person name="Javaid M."/>
            <person name="Lee S."/>
            <person name="Li M."/>
            <person name="Ming W."/>
            <person name="Munidasa M."/>
            <person name="Muniz J."/>
            <person name="Nguyen L."/>
            <person name="Hughes D."/>
            <person name="Osuji N."/>
            <person name="Pu L.-L."/>
            <person name="Puazo M."/>
            <person name="Qu C."/>
            <person name="Quiroz J."/>
            <person name="Raj R."/>
            <person name="Weissenberger G."/>
            <person name="Xin Y."/>
            <person name="Zou X."/>
            <person name="Han Y."/>
            <person name="Worley K."/>
            <person name="Muzny D."/>
            <person name="Gibbs R."/>
        </authorList>
    </citation>
    <scope>NUCLEOTIDE SEQUENCE</scope>
    <source>
        <strain evidence="2">Sampled in the wild</strain>
    </source>
</reference>
<dbReference type="InterPro" id="IPR012337">
    <property type="entry name" value="RNaseH-like_sf"/>
</dbReference>
<dbReference type="PANTHER" id="PTHR47611">
    <property type="entry name" value="HAT DIMERISATION DOMAIN, C-TERMINAL"/>
    <property type="match status" value="1"/>
</dbReference>
<protein>
    <recommendedName>
        <fullName evidence="1">HAT C-terminal dimerisation domain-containing protein</fullName>
    </recommendedName>
</protein>
<dbReference type="InterPro" id="IPR008906">
    <property type="entry name" value="HATC_C_dom"/>
</dbReference>
<accession>A0A8K0P715</accession>
<gene>
    <name evidence="2" type="ORF">J437_LFUL011868</name>
</gene>
<feature type="domain" description="HAT C-terminal dimerisation" evidence="1">
    <location>
        <begin position="116"/>
        <end position="195"/>
    </location>
</feature>
<evidence type="ECO:0000259" key="1">
    <source>
        <dbReference type="Pfam" id="PF05699"/>
    </source>
</evidence>
<dbReference type="EMBL" id="KZ308913">
    <property type="protein sequence ID" value="KAG8235477.1"/>
    <property type="molecule type" value="Genomic_DNA"/>
</dbReference>
<organism evidence="2 3">
    <name type="scientific">Ladona fulva</name>
    <name type="common">Scarce chaser dragonfly</name>
    <name type="synonym">Libellula fulva</name>
    <dbReference type="NCBI Taxonomy" id="123851"/>
    <lineage>
        <taxon>Eukaryota</taxon>
        <taxon>Metazoa</taxon>
        <taxon>Ecdysozoa</taxon>
        <taxon>Arthropoda</taxon>
        <taxon>Hexapoda</taxon>
        <taxon>Insecta</taxon>
        <taxon>Pterygota</taxon>
        <taxon>Palaeoptera</taxon>
        <taxon>Odonata</taxon>
        <taxon>Epiprocta</taxon>
        <taxon>Anisoptera</taxon>
        <taxon>Libelluloidea</taxon>
        <taxon>Libellulidae</taxon>
        <taxon>Ladona</taxon>
    </lineage>
</organism>
<dbReference type="AlphaFoldDB" id="A0A8K0P715"/>
<dbReference type="Proteomes" id="UP000792457">
    <property type="component" value="Unassembled WGS sequence"/>
</dbReference>
<name>A0A8K0P715_LADFU</name>